<sequence>MRDDDTKTPQSAAAASSSRSADGGSPVRHRAPGNTHVPSWLRTLPSVVGERAKRWSVDAPAWLRARDWAQIREQLNTRKVRLGVATGVIGVLGFAALAETGAATGPATVVSPVVAAHAEAQRAQEAEDVVSRAERPEPAPPQVAAPQAADNGQKQSTNDAPPAQPPAAQQPPAAPKEEAPKAAPAQLTPVAGLSQVQTENAAAIIRAGAKNGVPQRGMVIAVATAMQESTLLNRASEVLPESKLYPHQGTGWDHDSVGLFQQRTSSGWGPVADLMKPEYAATKFYQGLLQVPGWDQMPLTYAAQAVQVSAFPEAYAPHEPVATAVVQQLLQQGVTNG</sequence>
<reference evidence="2 3" key="1">
    <citation type="submission" date="2020-03" db="EMBL/GenBank/DDBJ databases">
        <title>Whole genome shotgun sequence of Phytohabitans flavus NBRC 107702.</title>
        <authorList>
            <person name="Komaki H."/>
            <person name="Tamura T."/>
        </authorList>
    </citation>
    <scope>NUCLEOTIDE SEQUENCE [LARGE SCALE GENOMIC DNA]</scope>
    <source>
        <strain evidence="2 3">NBRC 107702</strain>
    </source>
</reference>
<protein>
    <recommendedName>
        <fullName evidence="4">Peptidase M23</fullName>
    </recommendedName>
</protein>
<dbReference type="AlphaFoldDB" id="A0A6F8XXZ9"/>
<dbReference type="Proteomes" id="UP000502508">
    <property type="component" value="Chromosome"/>
</dbReference>
<name>A0A6F8XXZ9_9ACTN</name>
<keyword evidence="3" id="KW-1185">Reference proteome</keyword>
<evidence type="ECO:0000313" key="2">
    <source>
        <dbReference type="EMBL" id="BCB78716.1"/>
    </source>
</evidence>
<accession>A0A6F8XXZ9</accession>
<evidence type="ECO:0000313" key="3">
    <source>
        <dbReference type="Proteomes" id="UP000502508"/>
    </source>
</evidence>
<feature type="region of interest" description="Disordered" evidence="1">
    <location>
        <begin position="1"/>
        <end position="38"/>
    </location>
</feature>
<proteinExistence type="predicted"/>
<dbReference type="EMBL" id="AP022870">
    <property type="protein sequence ID" value="BCB78716.1"/>
    <property type="molecule type" value="Genomic_DNA"/>
</dbReference>
<evidence type="ECO:0008006" key="4">
    <source>
        <dbReference type="Google" id="ProtNLM"/>
    </source>
</evidence>
<feature type="compositionally biased region" description="Pro residues" evidence="1">
    <location>
        <begin position="162"/>
        <end position="174"/>
    </location>
</feature>
<reference evidence="2 3" key="2">
    <citation type="submission" date="2020-03" db="EMBL/GenBank/DDBJ databases">
        <authorList>
            <person name="Ichikawa N."/>
            <person name="Kimura A."/>
            <person name="Kitahashi Y."/>
            <person name="Uohara A."/>
        </authorList>
    </citation>
    <scope>NUCLEOTIDE SEQUENCE [LARGE SCALE GENOMIC DNA]</scope>
    <source>
        <strain evidence="2 3">NBRC 107702</strain>
    </source>
</reference>
<gene>
    <name evidence="2" type="ORF">Pflav_051260</name>
</gene>
<feature type="compositionally biased region" description="Low complexity" evidence="1">
    <location>
        <begin position="11"/>
        <end position="21"/>
    </location>
</feature>
<dbReference type="KEGG" id="pfla:Pflav_051260"/>
<feature type="region of interest" description="Disordered" evidence="1">
    <location>
        <begin position="121"/>
        <end position="184"/>
    </location>
</feature>
<organism evidence="2 3">
    <name type="scientific">Phytohabitans flavus</name>
    <dbReference type="NCBI Taxonomy" id="1076124"/>
    <lineage>
        <taxon>Bacteria</taxon>
        <taxon>Bacillati</taxon>
        <taxon>Actinomycetota</taxon>
        <taxon>Actinomycetes</taxon>
        <taxon>Micromonosporales</taxon>
        <taxon>Micromonosporaceae</taxon>
    </lineage>
</organism>
<feature type="compositionally biased region" description="Polar residues" evidence="1">
    <location>
        <begin position="150"/>
        <end position="159"/>
    </location>
</feature>
<feature type="compositionally biased region" description="Basic and acidic residues" evidence="1">
    <location>
        <begin position="121"/>
        <end position="137"/>
    </location>
</feature>
<evidence type="ECO:0000256" key="1">
    <source>
        <dbReference type="SAM" id="MobiDB-lite"/>
    </source>
</evidence>